<proteinExistence type="predicted"/>
<evidence type="ECO:0000256" key="1">
    <source>
        <dbReference type="SAM" id="Phobius"/>
    </source>
</evidence>
<keyword evidence="3" id="KW-1185">Reference proteome</keyword>
<organism evidence="2 3">
    <name type="scientific">Pseudoxanthomonas helianthi</name>
    <dbReference type="NCBI Taxonomy" id="1453541"/>
    <lineage>
        <taxon>Bacteria</taxon>
        <taxon>Pseudomonadati</taxon>
        <taxon>Pseudomonadota</taxon>
        <taxon>Gammaproteobacteria</taxon>
        <taxon>Lysobacterales</taxon>
        <taxon>Lysobacteraceae</taxon>
        <taxon>Pseudoxanthomonas</taxon>
    </lineage>
</organism>
<sequence length="65" mass="7231">MHADAIAARRRQRGQATIEYTVVVMLVVIVLIARPSIIDDVVTALKEAYSAFVYAISWSDIPIRS</sequence>
<keyword evidence="1" id="KW-1133">Transmembrane helix</keyword>
<gene>
    <name evidence="2" type="ORF">J5837_05575</name>
</gene>
<reference evidence="2" key="2">
    <citation type="submission" date="2021-03" db="EMBL/GenBank/DDBJ databases">
        <authorList>
            <person name="Cao W."/>
        </authorList>
    </citation>
    <scope>NUCLEOTIDE SEQUENCE</scope>
    <source>
        <strain evidence="2">110414</strain>
    </source>
</reference>
<keyword evidence="1" id="KW-0472">Membrane</keyword>
<accession>A0A940X3W7</accession>
<evidence type="ECO:0000313" key="2">
    <source>
        <dbReference type="EMBL" id="MBP3983893.1"/>
    </source>
</evidence>
<feature type="transmembrane region" description="Helical" evidence="1">
    <location>
        <begin position="20"/>
        <end position="38"/>
    </location>
</feature>
<protein>
    <submittedName>
        <fullName evidence="2">Uncharacterized protein</fullName>
    </submittedName>
</protein>
<evidence type="ECO:0000313" key="3">
    <source>
        <dbReference type="Proteomes" id="UP000673447"/>
    </source>
</evidence>
<comment type="caution">
    <text evidence="2">The sequence shown here is derived from an EMBL/GenBank/DDBJ whole genome shotgun (WGS) entry which is preliminary data.</text>
</comment>
<reference evidence="2" key="1">
    <citation type="journal article" date="2016" name="Int. J. Syst. Evol. Microbiol.">
        <title>Pseudoxanthomonas helianthi sp. nov., isolated from roots of Jerusalem artichoke (Helianthus tuberosus).</title>
        <authorList>
            <person name="Kittiwongwattana C."/>
            <person name="Thawai C."/>
        </authorList>
    </citation>
    <scope>NUCLEOTIDE SEQUENCE</scope>
    <source>
        <strain evidence="2">110414</strain>
    </source>
</reference>
<dbReference type="AlphaFoldDB" id="A0A940X3W7"/>
<dbReference type="Proteomes" id="UP000673447">
    <property type="component" value="Unassembled WGS sequence"/>
</dbReference>
<dbReference type="EMBL" id="JAGKTC010000001">
    <property type="protein sequence ID" value="MBP3983893.1"/>
    <property type="molecule type" value="Genomic_DNA"/>
</dbReference>
<name>A0A940X3W7_9GAMM</name>
<keyword evidence="1" id="KW-0812">Transmembrane</keyword>